<dbReference type="AlphaFoldDB" id="A0A7J7F5D6"/>
<name>A0A7J7F5D6_DICBM</name>
<accession>A0A7J7F5D6</accession>
<evidence type="ECO:0000313" key="2">
    <source>
        <dbReference type="Proteomes" id="UP000551758"/>
    </source>
</evidence>
<dbReference type="EMBL" id="JACDTQ010001359">
    <property type="protein sequence ID" value="KAF5923243.1"/>
    <property type="molecule type" value="Genomic_DNA"/>
</dbReference>
<dbReference type="Proteomes" id="UP000551758">
    <property type="component" value="Unassembled WGS sequence"/>
</dbReference>
<protein>
    <submittedName>
        <fullName evidence="1">Uncharacterized protein</fullName>
    </submittedName>
</protein>
<evidence type="ECO:0000313" key="1">
    <source>
        <dbReference type="EMBL" id="KAF5923243.1"/>
    </source>
</evidence>
<reference evidence="1 2" key="1">
    <citation type="journal article" date="2020" name="Mol. Biol. Evol.">
        <title>Interspecific Gene Flow and the Evolution of Specialization in Black and White Rhinoceros.</title>
        <authorList>
            <person name="Moodley Y."/>
            <person name="Westbury M.V."/>
            <person name="Russo I.M."/>
            <person name="Gopalakrishnan S."/>
            <person name="Rakotoarivelo A."/>
            <person name="Olsen R.A."/>
            <person name="Prost S."/>
            <person name="Tunstall T."/>
            <person name="Ryder O.A."/>
            <person name="Dalen L."/>
            <person name="Bruford M.W."/>
        </authorList>
    </citation>
    <scope>NUCLEOTIDE SEQUENCE [LARGE SCALE GENOMIC DNA]</scope>
    <source>
        <strain evidence="1">SBR-YM</strain>
        <tissue evidence="1">Skin</tissue>
    </source>
</reference>
<organism evidence="1 2">
    <name type="scientific">Diceros bicornis minor</name>
    <name type="common">South-central black rhinoceros</name>
    <dbReference type="NCBI Taxonomy" id="77932"/>
    <lineage>
        <taxon>Eukaryota</taxon>
        <taxon>Metazoa</taxon>
        <taxon>Chordata</taxon>
        <taxon>Craniata</taxon>
        <taxon>Vertebrata</taxon>
        <taxon>Euteleostomi</taxon>
        <taxon>Mammalia</taxon>
        <taxon>Eutheria</taxon>
        <taxon>Laurasiatheria</taxon>
        <taxon>Perissodactyla</taxon>
        <taxon>Rhinocerotidae</taxon>
        <taxon>Diceros</taxon>
    </lineage>
</organism>
<comment type="caution">
    <text evidence="1">The sequence shown here is derived from an EMBL/GenBank/DDBJ whole genome shotgun (WGS) entry which is preliminary data.</text>
</comment>
<sequence length="108" mass="11575">MRPEAPPAAAGGAPCPGSITAFWICPLSDQRPRLAGNSGLVPNYSPRPARRWERAFAPSMPGERGAAGTAVCHAQRPVWRGEGWTWTWAGPSLPTLPKPKSYFLGVIP</sequence>
<proteinExistence type="predicted"/>
<gene>
    <name evidence="1" type="ORF">HPG69_012333</name>
</gene>
<keyword evidence="2" id="KW-1185">Reference proteome</keyword>